<dbReference type="InterPro" id="IPR016162">
    <property type="entry name" value="Ald_DH_N"/>
</dbReference>
<accession>A0AAV4LKE6</accession>
<dbReference type="InterPro" id="IPR051020">
    <property type="entry name" value="ALDH-related_metabolic_enz"/>
</dbReference>
<evidence type="ECO:0000313" key="5">
    <source>
        <dbReference type="Proteomes" id="UP001057291"/>
    </source>
</evidence>
<dbReference type="EMBL" id="BOQE01000001">
    <property type="protein sequence ID" value="GIM48073.1"/>
    <property type="molecule type" value="Genomic_DNA"/>
</dbReference>
<dbReference type="AlphaFoldDB" id="A0AAV4LKE6"/>
<sequence>MSIKSYGLYIGGEWVETKESIPVYHKYTGEMIASVAKAEKHHVGDAVSTALNTFKNDVLTPFERYKILLKTTEIIEKRRTSLEYTLIREVGKTRKDAKGELDRTIETFRLCAEEAKRISGEMVPLHAIQGGENRLGFTIRVPKGVIVGITPFNYPLLLGTHKIAPAFAAGNTVVVKPAPTTPLTTMQLIEIMEEAGLPKGYVNVINGGAEVGEWLLDDERVAMYSFTGSAKVGRYIKERSGMRSVALELGNNSPNIVHADADLDWAAKQTASRSFHNAGQACIAVQRIFVHESVFNEFTDKYLSYVKQLKVGNPEDPDTDVGPMISEQEAIRAETWVQEAIAGGAKSLLPVRREGSILYPVVLVDTRPEMKVVCEEVFAPIVCLIPYRDIDEAFAQANDSKYGLQAGLFTRDLNLALKAAKTLEYGGVIINDVSTYRNDAMPYGGVKNSGIGKEGPYYAIREMTEERMVVINL</sequence>
<organism evidence="4 5">
    <name type="scientific">Collibacillus ludicampi</name>
    <dbReference type="NCBI Taxonomy" id="2771369"/>
    <lineage>
        <taxon>Bacteria</taxon>
        <taxon>Bacillati</taxon>
        <taxon>Bacillota</taxon>
        <taxon>Bacilli</taxon>
        <taxon>Bacillales</taxon>
        <taxon>Alicyclobacillaceae</taxon>
        <taxon>Collibacillus</taxon>
    </lineage>
</organism>
<comment type="caution">
    <text evidence="4">The sequence shown here is derived from an EMBL/GenBank/DDBJ whole genome shotgun (WGS) entry which is preliminary data.</text>
</comment>
<keyword evidence="5" id="KW-1185">Reference proteome</keyword>
<comment type="similarity">
    <text evidence="1">Belongs to the aldehyde dehydrogenase family.</text>
</comment>
<dbReference type="GO" id="GO:0008911">
    <property type="term" value="F:lactaldehyde dehydrogenase (NAD+) activity"/>
    <property type="evidence" value="ECO:0007669"/>
    <property type="project" value="TreeGrafter"/>
</dbReference>
<dbReference type="Proteomes" id="UP001057291">
    <property type="component" value="Unassembled WGS sequence"/>
</dbReference>
<dbReference type="InterPro" id="IPR016161">
    <property type="entry name" value="Ald_DH/histidinol_DH"/>
</dbReference>
<evidence type="ECO:0000259" key="3">
    <source>
        <dbReference type="Pfam" id="PF00171"/>
    </source>
</evidence>
<dbReference type="RefSeq" id="WP_282200983.1">
    <property type="nucleotide sequence ID" value="NZ_BOQE01000001.1"/>
</dbReference>
<evidence type="ECO:0000256" key="1">
    <source>
        <dbReference type="ARBA" id="ARBA00009986"/>
    </source>
</evidence>
<keyword evidence="2" id="KW-0560">Oxidoreductase</keyword>
<dbReference type="CDD" id="cd07149">
    <property type="entry name" value="ALDH_y4uC"/>
    <property type="match status" value="1"/>
</dbReference>
<evidence type="ECO:0000313" key="4">
    <source>
        <dbReference type="EMBL" id="GIM48073.1"/>
    </source>
</evidence>
<dbReference type="Gene3D" id="3.40.309.10">
    <property type="entry name" value="Aldehyde Dehydrogenase, Chain A, domain 2"/>
    <property type="match status" value="1"/>
</dbReference>
<reference evidence="4" key="1">
    <citation type="journal article" date="2023" name="Int. J. Syst. Evol. Microbiol.">
        <title>Collibacillus ludicampi gen. nov., sp. nov., a new soil bacterium of the family Alicyclobacillaceae.</title>
        <authorList>
            <person name="Jojima T."/>
            <person name="Ioku Y."/>
            <person name="Fukuta Y."/>
            <person name="Shirasaka N."/>
            <person name="Matsumura Y."/>
            <person name="Mori M."/>
        </authorList>
    </citation>
    <scope>NUCLEOTIDE SEQUENCE</scope>
    <source>
        <strain evidence="4">TP075</strain>
    </source>
</reference>
<dbReference type="Pfam" id="PF00171">
    <property type="entry name" value="Aldedh"/>
    <property type="match status" value="1"/>
</dbReference>
<protein>
    <submittedName>
        <fullName evidence="4">Aldehyde dehydrogenase</fullName>
    </submittedName>
</protein>
<dbReference type="InterPro" id="IPR016163">
    <property type="entry name" value="Ald_DH_C"/>
</dbReference>
<evidence type="ECO:0000256" key="2">
    <source>
        <dbReference type="ARBA" id="ARBA00023002"/>
    </source>
</evidence>
<feature type="domain" description="Aldehyde dehydrogenase" evidence="3">
    <location>
        <begin position="14"/>
        <end position="469"/>
    </location>
</feature>
<dbReference type="SUPFAM" id="SSF53720">
    <property type="entry name" value="ALDH-like"/>
    <property type="match status" value="1"/>
</dbReference>
<name>A0AAV4LKE6_9BACL</name>
<dbReference type="PANTHER" id="PTHR42991:SF1">
    <property type="entry name" value="ALDEHYDE DEHYDROGENASE"/>
    <property type="match status" value="1"/>
</dbReference>
<dbReference type="PANTHER" id="PTHR42991">
    <property type="entry name" value="ALDEHYDE DEHYDROGENASE"/>
    <property type="match status" value="1"/>
</dbReference>
<proteinExistence type="inferred from homology"/>
<dbReference type="Gene3D" id="3.40.605.10">
    <property type="entry name" value="Aldehyde Dehydrogenase, Chain A, domain 1"/>
    <property type="match status" value="1"/>
</dbReference>
<gene>
    <name evidence="4" type="ORF">DNHGIG_36220</name>
</gene>
<dbReference type="FunFam" id="3.40.605.10:FF:000007">
    <property type="entry name" value="NAD/NADP-dependent betaine aldehyde dehydrogenase"/>
    <property type="match status" value="1"/>
</dbReference>
<dbReference type="InterPro" id="IPR015590">
    <property type="entry name" value="Aldehyde_DH_dom"/>
</dbReference>